<evidence type="ECO:0000313" key="2">
    <source>
        <dbReference type="Proteomes" id="UP000024001"/>
    </source>
</evidence>
<evidence type="ECO:0000313" key="1">
    <source>
        <dbReference type="EMBL" id="EZP29155.1"/>
    </source>
</evidence>
<dbReference type="EMBL" id="JFYO01000002">
    <property type="protein sequence ID" value="EZP29155.1"/>
    <property type="molecule type" value="Genomic_DNA"/>
</dbReference>
<gene>
    <name evidence="1" type="ORF">BW34_00672</name>
</gene>
<organism evidence="1 2">
    <name type="scientific">Microbacterium oleivorans</name>
    <dbReference type="NCBI Taxonomy" id="273677"/>
    <lineage>
        <taxon>Bacteria</taxon>
        <taxon>Bacillati</taxon>
        <taxon>Actinomycetota</taxon>
        <taxon>Actinomycetes</taxon>
        <taxon>Micrococcales</taxon>
        <taxon>Microbacteriaceae</taxon>
        <taxon>Microbacterium</taxon>
    </lineage>
</organism>
<dbReference type="RefSeq" id="WP_152540120.1">
    <property type="nucleotide sequence ID" value="NZ_JFYO01000002.1"/>
</dbReference>
<keyword evidence="2" id="KW-1185">Reference proteome</keyword>
<accession>A0A031FZU0</accession>
<proteinExistence type="predicted"/>
<protein>
    <submittedName>
        <fullName evidence="1">Uncharacterized protein</fullName>
    </submittedName>
</protein>
<dbReference type="Proteomes" id="UP000024001">
    <property type="component" value="Unassembled WGS sequence"/>
</dbReference>
<comment type="caution">
    <text evidence="1">The sequence shown here is derived from an EMBL/GenBank/DDBJ whole genome shotgun (WGS) entry which is preliminary data.</text>
</comment>
<reference evidence="1 2" key="1">
    <citation type="submission" date="2014-03" db="EMBL/GenBank/DDBJ databases">
        <title>Draft Genome Sequences of 13 Willow Endophytes.</title>
        <authorList>
            <person name="Gan H.Y."/>
            <person name="Gan H.M."/>
            <person name="Savka M.A."/>
            <person name="Hudson A.O."/>
        </authorList>
    </citation>
    <scope>NUCLEOTIDE SEQUENCE [LARGE SCALE GENOMIC DNA]</scope>
    <source>
        <strain evidence="1 2">RIT293</strain>
    </source>
</reference>
<dbReference type="AlphaFoldDB" id="A0A031FZU0"/>
<name>A0A031FZU0_9MICO</name>
<dbReference type="OrthoDB" id="5078993at2"/>
<sequence>MPSNTRTALRPDDLWYLAVPLDDPKAPGTQLDELQCLVTADGVVDMASVREKPSIDDFAIWASARNKEGGL</sequence>